<dbReference type="Pfam" id="PF00196">
    <property type="entry name" value="GerE"/>
    <property type="match status" value="1"/>
</dbReference>
<proteinExistence type="predicted"/>
<sequence>MRKPAAPAADPAPIVYVIDDDPSVRAALEDLLASMGLQVRAFASTQAFLEHELEDAPACLVLDVRMPGQSGLEFHRTMGGHGLQLPVVFITGHGDIAMGVNAIKDGAIEFLTKPFRDQELLDAIHKGIDIDRQRRRDGEALDALQQRWNTLNAGEREVVDGVVRGRLNKQIAGDLGVSEITVKVRRAQVMRKMGARTLVDLVRMYDRLQAGTP</sequence>
<reference evidence="6" key="1">
    <citation type="submission" date="2020-11" db="EMBL/GenBank/DDBJ databases">
        <title>Enhanced detection system for hospital associated transmission using whole genome sequencing surveillance.</title>
        <authorList>
            <person name="Harrison L.H."/>
            <person name="Van Tyne D."/>
            <person name="Marsh J.W."/>
            <person name="Griffith M.P."/>
            <person name="Snyder D.J."/>
            <person name="Cooper V.S."/>
            <person name="Mustapha M."/>
        </authorList>
    </citation>
    <scope>NUCLEOTIDE SEQUENCE</scope>
    <source>
        <strain evidence="6">STEN00091</strain>
    </source>
</reference>
<keyword evidence="4" id="KW-0238">DNA-binding</keyword>
<evidence type="ECO:0000256" key="4">
    <source>
        <dbReference type="ARBA" id="ARBA00023125"/>
    </source>
</evidence>
<keyword evidence="2" id="KW-0902">Two-component regulatory system</keyword>
<dbReference type="SUPFAM" id="SSF52172">
    <property type="entry name" value="CheY-like"/>
    <property type="match status" value="1"/>
</dbReference>
<keyword evidence="3" id="KW-0805">Transcription regulation</keyword>
<dbReference type="InterPro" id="IPR036388">
    <property type="entry name" value="WH-like_DNA-bd_sf"/>
</dbReference>
<dbReference type="GO" id="GO:0006355">
    <property type="term" value="P:regulation of DNA-templated transcription"/>
    <property type="evidence" value="ECO:0007669"/>
    <property type="project" value="InterPro"/>
</dbReference>
<dbReference type="SMART" id="SM00421">
    <property type="entry name" value="HTH_LUXR"/>
    <property type="match status" value="1"/>
</dbReference>
<evidence type="ECO:0000313" key="6">
    <source>
        <dbReference type="EMBL" id="MBH1652906.1"/>
    </source>
</evidence>
<dbReference type="InterPro" id="IPR001789">
    <property type="entry name" value="Sig_transdc_resp-reg_receiver"/>
</dbReference>
<gene>
    <name evidence="6" type="ORF">I5U67_12090</name>
</gene>
<dbReference type="EMBL" id="JADUNP010000023">
    <property type="protein sequence ID" value="MBH1652906.1"/>
    <property type="molecule type" value="Genomic_DNA"/>
</dbReference>
<organism evidence="6 7">
    <name type="scientific">Stenotrophomonas maltophilia</name>
    <name type="common">Pseudomonas maltophilia</name>
    <name type="synonym">Xanthomonas maltophilia</name>
    <dbReference type="NCBI Taxonomy" id="40324"/>
    <lineage>
        <taxon>Bacteria</taxon>
        <taxon>Pseudomonadati</taxon>
        <taxon>Pseudomonadota</taxon>
        <taxon>Gammaproteobacteria</taxon>
        <taxon>Lysobacterales</taxon>
        <taxon>Lysobacteraceae</taxon>
        <taxon>Stenotrophomonas</taxon>
        <taxon>Stenotrophomonas maltophilia group</taxon>
    </lineage>
</organism>
<dbReference type="PROSITE" id="PS50043">
    <property type="entry name" value="HTH_LUXR_2"/>
    <property type="match status" value="1"/>
</dbReference>
<dbReference type="SMART" id="SM00448">
    <property type="entry name" value="REC"/>
    <property type="match status" value="1"/>
</dbReference>
<dbReference type="Gene3D" id="1.10.10.10">
    <property type="entry name" value="Winged helix-like DNA-binding domain superfamily/Winged helix DNA-binding domain"/>
    <property type="match status" value="1"/>
</dbReference>
<evidence type="ECO:0000256" key="5">
    <source>
        <dbReference type="ARBA" id="ARBA00023163"/>
    </source>
</evidence>
<dbReference type="PANTHER" id="PTHR44688">
    <property type="entry name" value="DNA-BINDING TRANSCRIPTIONAL ACTIVATOR DEVR_DOSR"/>
    <property type="match status" value="1"/>
</dbReference>
<dbReference type="PANTHER" id="PTHR44688:SF16">
    <property type="entry name" value="DNA-BINDING TRANSCRIPTIONAL ACTIVATOR DEVR_DOSR"/>
    <property type="match status" value="1"/>
</dbReference>
<comment type="caution">
    <text evidence="6">The sequence shown here is derived from an EMBL/GenBank/DDBJ whole genome shotgun (WGS) entry which is preliminary data.</text>
</comment>
<dbReference type="InterPro" id="IPR011006">
    <property type="entry name" value="CheY-like_superfamily"/>
</dbReference>
<dbReference type="CDD" id="cd17537">
    <property type="entry name" value="REC_FixJ"/>
    <property type="match status" value="1"/>
</dbReference>
<dbReference type="Pfam" id="PF00072">
    <property type="entry name" value="Response_reg"/>
    <property type="match status" value="1"/>
</dbReference>
<evidence type="ECO:0000313" key="7">
    <source>
        <dbReference type="Proteomes" id="UP000625930"/>
    </source>
</evidence>
<dbReference type="GO" id="GO:0000160">
    <property type="term" value="P:phosphorelay signal transduction system"/>
    <property type="evidence" value="ECO:0007669"/>
    <property type="project" value="UniProtKB-KW"/>
</dbReference>
<evidence type="ECO:0000256" key="3">
    <source>
        <dbReference type="ARBA" id="ARBA00023015"/>
    </source>
</evidence>
<dbReference type="GO" id="GO:0003677">
    <property type="term" value="F:DNA binding"/>
    <property type="evidence" value="ECO:0007669"/>
    <property type="project" value="UniProtKB-KW"/>
</dbReference>
<accession>A0A6B8JJI9</accession>
<dbReference type="CDD" id="cd06170">
    <property type="entry name" value="LuxR_C_like"/>
    <property type="match status" value="1"/>
</dbReference>
<evidence type="ECO:0000256" key="1">
    <source>
        <dbReference type="ARBA" id="ARBA00022553"/>
    </source>
</evidence>
<dbReference type="FunFam" id="3.40.50.2300:FF:000018">
    <property type="entry name" value="DNA-binding transcriptional regulator NtrC"/>
    <property type="match status" value="1"/>
</dbReference>
<dbReference type="InterPro" id="IPR000792">
    <property type="entry name" value="Tscrpt_reg_LuxR_C"/>
</dbReference>
<dbReference type="Proteomes" id="UP000625930">
    <property type="component" value="Unassembled WGS sequence"/>
</dbReference>
<dbReference type="PROSITE" id="PS50110">
    <property type="entry name" value="RESPONSE_REGULATORY"/>
    <property type="match status" value="1"/>
</dbReference>
<keyword evidence="5" id="KW-0804">Transcription</keyword>
<dbReference type="SUPFAM" id="SSF46894">
    <property type="entry name" value="C-terminal effector domain of the bipartite response regulators"/>
    <property type="match status" value="1"/>
</dbReference>
<protein>
    <submittedName>
        <fullName evidence="6">Response regulator transcription factor</fullName>
    </submittedName>
</protein>
<name>A0A6B8JJI9_STEMA</name>
<evidence type="ECO:0000256" key="2">
    <source>
        <dbReference type="ARBA" id="ARBA00023012"/>
    </source>
</evidence>
<keyword evidence="1" id="KW-0597">Phosphoprotein</keyword>
<dbReference type="Gene3D" id="3.40.50.2300">
    <property type="match status" value="1"/>
</dbReference>
<dbReference type="AlphaFoldDB" id="A0A6B8JJI9"/>
<dbReference type="InterPro" id="IPR016032">
    <property type="entry name" value="Sig_transdc_resp-reg_C-effctor"/>
</dbReference>
<dbReference type="RefSeq" id="WP_154263647.1">
    <property type="nucleotide sequence ID" value="NZ_CP040438.1"/>
</dbReference>
<dbReference type="PRINTS" id="PR00038">
    <property type="entry name" value="HTHLUXR"/>
</dbReference>